<organism evidence="1 2">
    <name type="scientific">Bacteriovorax antarcticus</name>
    <dbReference type="NCBI Taxonomy" id="3088717"/>
    <lineage>
        <taxon>Bacteria</taxon>
        <taxon>Pseudomonadati</taxon>
        <taxon>Bdellovibrionota</taxon>
        <taxon>Bacteriovoracia</taxon>
        <taxon>Bacteriovoracales</taxon>
        <taxon>Bacteriovoracaceae</taxon>
        <taxon>Bacteriovorax</taxon>
    </lineage>
</organism>
<comment type="caution">
    <text evidence="1">The sequence shown here is derived from an EMBL/GenBank/DDBJ whole genome shotgun (WGS) entry which is preliminary data.</text>
</comment>
<evidence type="ECO:0000313" key="1">
    <source>
        <dbReference type="EMBL" id="MEA9358652.1"/>
    </source>
</evidence>
<proteinExistence type="predicted"/>
<accession>A0ABU5W1F8</accession>
<evidence type="ECO:0000313" key="2">
    <source>
        <dbReference type="Proteomes" id="UP001302274"/>
    </source>
</evidence>
<dbReference type="RefSeq" id="WP_323579161.1">
    <property type="nucleotide sequence ID" value="NZ_JAYGJQ010000004.1"/>
</dbReference>
<gene>
    <name evidence="1" type="ORF">SHI21_20610</name>
</gene>
<dbReference type="Proteomes" id="UP001302274">
    <property type="component" value="Unassembled WGS sequence"/>
</dbReference>
<dbReference type="EMBL" id="JAYGJQ010000004">
    <property type="protein sequence ID" value="MEA9358652.1"/>
    <property type="molecule type" value="Genomic_DNA"/>
</dbReference>
<evidence type="ECO:0008006" key="3">
    <source>
        <dbReference type="Google" id="ProtNLM"/>
    </source>
</evidence>
<name>A0ABU5W1F8_9BACT</name>
<reference evidence="1 2" key="1">
    <citation type="submission" date="2023-11" db="EMBL/GenBank/DDBJ databases">
        <title>A Novel Polar Bacteriovorax (B. antarcticus) Isolated from the Biocrust in Antarctica.</title>
        <authorList>
            <person name="Mun W."/>
            <person name="Choi S.Y."/>
            <person name="Mitchell R.J."/>
        </authorList>
    </citation>
    <scope>NUCLEOTIDE SEQUENCE [LARGE SCALE GENOMIC DNA]</scope>
    <source>
        <strain evidence="1 2">PP10</strain>
    </source>
</reference>
<keyword evidence="2" id="KW-1185">Reference proteome</keyword>
<protein>
    <recommendedName>
        <fullName evidence="3">Peptidase M48 domain-containing protein</fullName>
    </recommendedName>
</protein>
<sequence>MKILFQTLIMALMFSHVEASEEATKKSIDPHKTKEQFEKIITRVTDLYTPTIKDLGHDFKLTMDWDDDEENAHASQPQDSNTWELKLPGGYYKADKMTDDAYALVVCHELGHLLAGAPFYPGTKLSVEGQADFWATSVCLKKYFNTYPEKASRLSLSMKENCDRVYTDEQSRNTCYLVAKASLSLSKDFNNKTHEPDIDLPDNNIINSTSYMHPDAQCRLDTYIAGSLCAPQETSLSFQKKLLSENLMSDSLCMVNLEYKTIKVEQRPKCWFKENSYEIINSDYEKEVGTNYSERITIYYANYIPGEYTITVVPDEEASKYVSVETYPTWQLEDNKATGKDQEKFSYNEHEYRMKFGDFGEPQIMRFKYKFKKRLLSKKLNFYLLVKRDGKVISSRDYKMEVNAKLWMIN</sequence>